<dbReference type="GO" id="GO:0006508">
    <property type="term" value="P:proteolysis"/>
    <property type="evidence" value="ECO:0007669"/>
    <property type="project" value="UniProtKB-KW"/>
</dbReference>
<dbReference type="GO" id="GO:0030163">
    <property type="term" value="P:protein catabolic process"/>
    <property type="evidence" value="ECO:0007669"/>
    <property type="project" value="InterPro"/>
</dbReference>
<evidence type="ECO:0000259" key="1">
    <source>
        <dbReference type="Pfam" id="PF02617"/>
    </source>
</evidence>
<gene>
    <name evidence="2" type="ORF">SAMN05660895_2158</name>
</gene>
<dbReference type="OrthoDB" id="598046at2"/>
<dbReference type="Gene3D" id="3.30.1390.10">
    <property type="match status" value="1"/>
</dbReference>
<evidence type="ECO:0000313" key="2">
    <source>
        <dbReference type="EMBL" id="SFV35113.1"/>
    </source>
</evidence>
<proteinExistence type="predicted"/>
<dbReference type="RefSeq" id="WP_092460408.1">
    <property type="nucleotide sequence ID" value="NZ_FPCJ01000001.1"/>
</dbReference>
<dbReference type="InterPro" id="IPR014719">
    <property type="entry name" value="Ribosomal_bL12_C/ClpS-like"/>
</dbReference>
<dbReference type="Pfam" id="PF02617">
    <property type="entry name" value="ClpS"/>
    <property type="match status" value="1"/>
</dbReference>
<feature type="domain" description="Adaptor protein ClpS core" evidence="1">
    <location>
        <begin position="22"/>
        <end position="83"/>
    </location>
</feature>
<dbReference type="AlphaFoldDB" id="A0A1I7NKD5"/>
<dbReference type="EMBL" id="FPCJ01000001">
    <property type="protein sequence ID" value="SFV35113.1"/>
    <property type="molecule type" value="Genomic_DNA"/>
</dbReference>
<keyword evidence="2" id="KW-0645">Protease</keyword>
<keyword evidence="2" id="KW-0378">Hydrolase</keyword>
<organism evidence="2 3">
    <name type="scientific">Thermoflavifilum thermophilum</name>
    <dbReference type="NCBI Taxonomy" id="1393122"/>
    <lineage>
        <taxon>Bacteria</taxon>
        <taxon>Pseudomonadati</taxon>
        <taxon>Bacteroidota</taxon>
        <taxon>Chitinophagia</taxon>
        <taxon>Chitinophagales</taxon>
        <taxon>Chitinophagaceae</taxon>
        <taxon>Thermoflavifilum</taxon>
    </lineage>
</organism>
<dbReference type="STRING" id="1393122.SAMN05660895_2158"/>
<sequence>MGKPNTRPEGNPDTVDILAAWYELIVWNDDVNTFDWVIESLMEICHHTLEQATQCAYIIHFKGKYAVRKGSYELLHPMKEALIDRGIQATLSTCGEEV</sequence>
<dbReference type="InterPro" id="IPR003769">
    <property type="entry name" value="ClpS_core"/>
</dbReference>
<keyword evidence="3" id="KW-1185">Reference proteome</keyword>
<accession>A0A1I7NKD5</accession>
<name>A0A1I7NKD5_9BACT</name>
<evidence type="ECO:0000313" key="3">
    <source>
        <dbReference type="Proteomes" id="UP000199537"/>
    </source>
</evidence>
<dbReference type="Proteomes" id="UP000199537">
    <property type="component" value="Unassembled WGS sequence"/>
</dbReference>
<dbReference type="SUPFAM" id="SSF54736">
    <property type="entry name" value="ClpS-like"/>
    <property type="match status" value="1"/>
</dbReference>
<reference evidence="3" key="1">
    <citation type="submission" date="2016-10" db="EMBL/GenBank/DDBJ databases">
        <authorList>
            <person name="Varghese N."/>
            <person name="Submissions S."/>
        </authorList>
    </citation>
    <scope>NUCLEOTIDE SEQUENCE [LARGE SCALE GENOMIC DNA]</scope>
    <source>
        <strain evidence="3">DSM 14807</strain>
    </source>
</reference>
<protein>
    <submittedName>
        <fullName evidence="2">ATP-dependent Clp protease adaptor protein ClpS</fullName>
    </submittedName>
</protein>
<dbReference type="GO" id="GO:0008233">
    <property type="term" value="F:peptidase activity"/>
    <property type="evidence" value="ECO:0007669"/>
    <property type="project" value="UniProtKB-KW"/>
</dbReference>